<dbReference type="InterPro" id="IPR012337">
    <property type="entry name" value="RNaseH-like_sf"/>
</dbReference>
<dbReference type="Proteomes" id="UP000585474">
    <property type="component" value="Unassembled WGS sequence"/>
</dbReference>
<evidence type="ECO:0000256" key="11">
    <source>
        <dbReference type="ARBA" id="ARBA00022801"/>
    </source>
</evidence>
<evidence type="ECO:0000256" key="16">
    <source>
        <dbReference type="ARBA" id="ARBA00023242"/>
    </source>
</evidence>
<keyword evidence="13" id="KW-0694">RNA-binding</keyword>
<evidence type="ECO:0000256" key="1">
    <source>
        <dbReference type="ARBA" id="ARBA00001663"/>
    </source>
</evidence>
<evidence type="ECO:0000256" key="6">
    <source>
        <dbReference type="ARBA" id="ARBA00011757"/>
    </source>
</evidence>
<name>A0A7J0EVY4_9ERIC</name>
<dbReference type="Pfam" id="PF04857">
    <property type="entry name" value="CAF1"/>
    <property type="match status" value="1"/>
</dbReference>
<evidence type="ECO:0000256" key="8">
    <source>
        <dbReference type="ARBA" id="ARBA00022490"/>
    </source>
</evidence>
<sequence>MDTEFPGVIFRPGTEKHQYSHLSPTFNYRLMKANVDALNLIQLGLTLSDPYGNLPDFGTPFSHIWEFNFSDFNLDSDYQNPESITLLKNQGIDFDRNRQEGIDSQVFASILVRAGLSFPIPNSPSLGSPSTVYFGGSVLDMKHVIKYCDGLYGGLERVAKALDVDRVAGKSHQAGSDSLLTMKTFLKLRDLYFNGDGDAELDQFDLVLHGLELELKKLAESIGLVWVRPVGIGCNALLLIGRSRCFLVKLAVMTLDNKAARNLSPLVVRLFAEVY</sequence>
<dbReference type="InterPro" id="IPR036397">
    <property type="entry name" value="RNaseH_sf"/>
</dbReference>
<evidence type="ECO:0000256" key="10">
    <source>
        <dbReference type="ARBA" id="ARBA00022723"/>
    </source>
</evidence>
<dbReference type="EMBL" id="BJWL01000007">
    <property type="protein sequence ID" value="GFY90149.1"/>
    <property type="molecule type" value="Genomic_DNA"/>
</dbReference>
<evidence type="ECO:0000256" key="5">
    <source>
        <dbReference type="ARBA" id="ARBA00008372"/>
    </source>
</evidence>
<dbReference type="GO" id="GO:0030014">
    <property type="term" value="C:CCR4-NOT complex"/>
    <property type="evidence" value="ECO:0007669"/>
    <property type="project" value="InterPro"/>
</dbReference>
<dbReference type="AlphaFoldDB" id="A0A7J0EVY4"/>
<protein>
    <recommendedName>
        <fullName evidence="7">poly(A)-specific ribonuclease</fullName>
        <ecNumber evidence="7">3.1.13.4</ecNumber>
    </recommendedName>
</protein>
<keyword evidence="10" id="KW-0479">Metal-binding</keyword>
<evidence type="ECO:0000256" key="7">
    <source>
        <dbReference type="ARBA" id="ARBA00012161"/>
    </source>
</evidence>
<comment type="catalytic activity">
    <reaction evidence="1">
        <text>Exonucleolytic cleavage of poly(A) to 5'-AMP.</text>
        <dbReference type="EC" id="3.1.13.4"/>
    </reaction>
</comment>
<gene>
    <name evidence="18" type="ORF">Acr_07g0003460</name>
</gene>
<dbReference type="InterPro" id="IPR006941">
    <property type="entry name" value="RNase_CAF1"/>
</dbReference>
<evidence type="ECO:0000256" key="13">
    <source>
        <dbReference type="ARBA" id="ARBA00022884"/>
    </source>
</evidence>
<reference evidence="18 19" key="1">
    <citation type="submission" date="2019-07" db="EMBL/GenBank/DDBJ databases">
        <title>De Novo Assembly of kiwifruit Actinidia rufa.</title>
        <authorList>
            <person name="Sugita-Konishi S."/>
            <person name="Sato K."/>
            <person name="Mori E."/>
            <person name="Abe Y."/>
            <person name="Kisaki G."/>
            <person name="Hamano K."/>
            <person name="Suezawa K."/>
            <person name="Otani M."/>
            <person name="Fukuda T."/>
            <person name="Manabe T."/>
            <person name="Gomi K."/>
            <person name="Tabuchi M."/>
            <person name="Akimitsu K."/>
            <person name="Kataoka I."/>
        </authorList>
    </citation>
    <scope>NUCLEOTIDE SEQUENCE [LARGE SCALE GENOMIC DNA]</scope>
    <source>
        <strain evidence="19">cv. Fuchu</strain>
    </source>
</reference>
<dbReference type="OrthoDB" id="1164111at2759"/>
<keyword evidence="8" id="KW-0963">Cytoplasm</keyword>
<keyword evidence="18" id="KW-0808">Transferase</keyword>
<evidence type="ECO:0000256" key="14">
    <source>
        <dbReference type="ARBA" id="ARBA00023015"/>
    </source>
</evidence>
<keyword evidence="9" id="KW-0540">Nuclease</keyword>
<dbReference type="Gene3D" id="3.30.420.10">
    <property type="entry name" value="Ribonuclease H-like superfamily/Ribonuclease H"/>
    <property type="match status" value="2"/>
</dbReference>
<keyword evidence="19" id="KW-1185">Reference proteome</keyword>
<dbReference type="EC" id="3.1.13.4" evidence="7"/>
<evidence type="ECO:0000256" key="15">
    <source>
        <dbReference type="ARBA" id="ARBA00023163"/>
    </source>
</evidence>
<dbReference type="PANTHER" id="PTHR10797">
    <property type="entry name" value="CCR4-NOT TRANSCRIPTION COMPLEX SUBUNIT"/>
    <property type="match status" value="1"/>
</dbReference>
<dbReference type="GO" id="GO:0005634">
    <property type="term" value="C:nucleus"/>
    <property type="evidence" value="ECO:0007669"/>
    <property type="project" value="UniProtKB-SubCell"/>
</dbReference>
<evidence type="ECO:0000256" key="9">
    <source>
        <dbReference type="ARBA" id="ARBA00022722"/>
    </source>
</evidence>
<evidence type="ECO:0000256" key="3">
    <source>
        <dbReference type="ARBA" id="ARBA00004123"/>
    </source>
</evidence>
<evidence type="ECO:0000256" key="12">
    <source>
        <dbReference type="ARBA" id="ARBA00022839"/>
    </source>
</evidence>
<comment type="function">
    <text evidence="17">Ubiquitous transcription factor required for a diverse set of processes. It is a component of the CCR4 complex involved in the control of gene expression.</text>
</comment>
<dbReference type="GO" id="GO:0016740">
    <property type="term" value="F:transferase activity"/>
    <property type="evidence" value="ECO:0007669"/>
    <property type="project" value="UniProtKB-KW"/>
</dbReference>
<keyword evidence="15" id="KW-0804">Transcription</keyword>
<proteinExistence type="inferred from homology"/>
<organism evidence="18 19">
    <name type="scientific">Actinidia rufa</name>
    <dbReference type="NCBI Taxonomy" id="165716"/>
    <lineage>
        <taxon>Eukaryota</taxon>
        <taxon>Viridiplantae</taxon>
        <taxon>Streptophyta</taxon>
        <taxon>Embryophyta</taxon>
        <taxon>Tracheophyta</taxon>
        <taxon>Spermatophyta</taxon>
        <taxon>Magnoliopsida</taxon>
        <taxon>eudicotyledons</taxon>
        <taxon>Gunneridae</taxon>
        <taxon>Pentapetalae</taxon>
        <taxon>asterids</taxon>
        <taxon>Ericales</taxon>
        <taxon>Actinidiaceae</taxon>
        <taxon>Actinidia</taxon>
    </lineage>
</organism>
<comment type="similarity">
    <text evidence="5">Belongs to the CAF1 family.</text>
</comment>
<keyword evidence="16" id="KW-0539">Nucleus</keyword>
<dbReference type="GO" id="GO:0005737">
    <property type="term" value="C:cytoplasm"/>
    <property type="evidence" value="ECO:0007669"/>
    <property type="project" value="UniProtKB-SubCell"/>
</dbReference>
<dbReference type="SUPFAM" id="SSF53098">
    <property type="entry name" value="Ribonuclease H-like"/>
    <property type="match status" value="1"/>
</dbReference>
<comment type="subcellular location">
    <subcellularLocation>
        <location evidence="4">Cytoplasm</location>
    </subcellularLocation>
    <subcellularLocation>
        <location evidence="3">Nucleus</location>
    </subcellularLocation>
</comment>
<keyword evidence="14" id="KW-0805">Transcription regulation</keyword>
<keyword evidence="11" id="KW-0378">Hydrolase</keyword>
<accession>A0A7J0EVY4</accession>
<evidence type="ECO:0000256" key="17">
    <source>
        <dbReference type="ARBA" id="ARBA00025148"/>
    </source>
</evidence>
<evidence type="ECO:0000256" key="2">
    <source>
        <dbReference type="ARBA" id="ARBA00001968"/>
    </source>
</evidence>
<comment type="caution">
    <text evidence="18">The sequence shown here is derived from an EMBL/GenBank/DDBJ whole genome shotgun (WGS) entry which is preliminary data.</text>
</comment>
<keyword evidence="12" id="KW-0269">Exonuclease</keyword>
<evidence type="ECO:0000256" key="4">
    <source>
        <dbReference type="ARBA" id="ARBA00004496"/>
    </source>
</evidence>
<comment type="subunit">
    <text evidence="6">Component of the CCR4-NOT complex, at least composed of CRR4 and CAF1 proteins.</text>
</comment>
<evidence type="ECO:0000313" key="18">
    <source>
        <dbReference type="EMBL" id="GFY90149.1"/>
    </source>
</evidence>
<dbReference type="GO" id="GO:0004535">
    <property type="term" value="F:poly(A)-specific ribonuclease activity"/>
    <property type="evidence" value="ECO:0007669"/>
    <property type="project" value="UniProtKB-EC"/>
</dbReference>
<evidence type="ECO:0000313" key="19">
    <source>
        <dbReference type="Proteomes" id="UP000585474"/>
    </source>
</evidence>
<dbReference type="GO" id="GO:0003723">
    <property type="term" value="F:RNA binding"/>
    <property type="evidence" value="ECO:0007669"/>
    <property type="project" value="UniProtKB-KW"/>
</dbReference>
<dbReference type="InterPro" id="IPR039637">
    <property type="entry name" value="CNOT7/CNOT8/Pop2"/>
</dbReference>
<dbReference type="GO" id="GO:0046872">
    <property type="term" value="F:metal ion binding"/>
    <property type="evidence" value="ECO:0007669"/>
    <property type="project" value="UniProtKB-KW"/>
</dbReference>
<comment type="cofactor">
    <cofactor evidence="2">
        <name>a divalent metal cation</name>
        <dbReference type="ChEBI" id="CHEBI:60240"/>
    </cofactor>
</comment>